<reference evidence="1" key="1">
    <citation type="submission" date="2019-01" db="EMBL/GenBank/DDBJ databases">
        <title>Sinorhodobacter populi sp. nov. isolated from the symptomatic bark tissue of Populus euramericana canker.</title>
        <authorList>
            <person name="Xu G."/>
        </authorList>
    </citation>
    <scope>NUCLEOTIDE SEQUENCE [LARGE SCALE GENOMIC DNA]</scope>
    <source>
        <strain evidence="1">CGMCC 1.12963</strain>
    </source>
</reference>
<organism evidence="1 2">
    <name type="scientific">Paenirhodobacter huangdaonensis</name>
    <dbReference type="NCBI Taxonomy" id="2501515"/>
    <lineage>
        <taxon>Bacteria</taxon>
        <taxon>Pseudomonadati</taxon>
        <taxon>Pseudomonadota</taxon>
        <taxon>Alphaproteobacteria</taxon>
        <taxon>Rhodobacterales</taxon>
        <taxon>Rhodobacter group</taxon>
        <taxon>Paenirhodobacter</taxon>
    </lineage>
</organism>
<comment type="caution">
    <text evidence="1">The sequence shown here is derived from an EMBL/GenBank/DDBJ whole genome shotgun (WGS) entry which is preliminary data.</text>
</comment>
<reference evidence="1" key="2">
    <citation type="submission" date="2019-01" db="EMBL/GenBank/DDBJ databases">
        <authorList>
            <person name="Li Y."/>
        </authorList>
    </citation>
    <scope>NUCLEOTIDE SEQUENCE [LARGE SCALE GENOMIC DNA]</scope>
    <source>
        <strain evidence="1">CGMCC 1.12963</strain>
    </source>
</reference>
<protein>
    <recommendedName>
        <fullName evidence="3">DUF3990 domain-containing protein</fullName>
    </recommendedName>
</protein>
<sequence>MSDISDLNQLYVRAFHGTNLQYANNILEGGFYLRDDEEGWLGQGVYFFLDGICEGLPMAKDWSEFRYADSTPVVVMSDIVAPMSSVLDLRSMDQLREFHKFRLSFTEGNSDSLSKRRDLMVKKRRDIRLDDAIIAKAAMEAPGKSVLIHNIYIKTRKLRELQLESSYPTCTACCVSNISFIKSSQIID</sequence>
<dbReference type="RefSeq" id="WP_128156767.1">
    <property type="nucleotide sequence ID" value="NZ_JBHSOM010000030.1"/>
</dbReference>
<dbReference type="EMBL" id="SAVA01000007">
    <property type="protein sequence ID" value="RWR51193.1"/>
    <property type="molecule type" value="Genomic_DNA"/>
</dbReference>
<evidence type="ECO:0008006" key="3">
    <source>
        <dbReference type="Google" id="ProtNLM"/>
    </source>
</evidence>
<dbReference type="AlphaFoldDB" id="A0A3S3LSR6"/>
<dbReference type="Proteomes" id="UP000288071">
    <property type="component" value="Unassembled WGS sequence"/>
</dbReference>
<dbReference type="SUPFAM" id="SSF56399">
    <property type="entry name" value="ADP-ribosylation"/>
    <property type="match status" value="1"/>
</dbReference>
<evidence type="ECO:0000313" key="1">
    <source>
        <dbReference type="EMBL" id="RWR51193.1"/>
    </source>
</evidence>
<proteinExistence type="predicted"/>
<evidence type="ECO:0000313" key="2">
    <source>
        <dbReference type="Proteomes" id="UP000288071"/>
    </source>
</evidence>
<gene>
    <name evidence="1" type="ORF">EOW66_13050</name>
</gene>
<keyword evidence="2" id="KW-1185">Reference proteome</keyword>
<name>A0A3S3LSR6_9RHOB</name>
<accession>A0A3S3LSR6</accession>